<dbReference type="EMBL" id="GBHO01017691">
    <property type="protein sequence ID" value="JAG25913.1"/>
    <property type="molecule type" value="Transcribed_RNA"/>
</dbReference>
<evidence type="ECO:0000256" key="11">
    <source>
        <dbReference type="ARBA" id="ARBA00023254"/>
    </source>
</evidence>
<evidence type="ECO:0000256" key="7">
    <source>
        <dbReference type="ARBA" id="ARBA00022806"/>
    </source>
</evidence>
<accession>A0A0A9XYM1</accession>
<dbReference type="Pfam" id="PF00567">
    <property type="entry name" value="TUDOR"/>
    <property type="match status" value="2"/>
</dbReference>
<dbReference type="EMBL" id="GBHO01017697">
    <property type="protein sequence ID" value="JAG25907.1"/>
    <property type="molecule type" value="Transcribed_RNA"/>
</dbReference>
<dbReference type="GO" id="GO:0016787">
    <property type="term" value="F:hydrolase activity"/>
    <property type="evidence" value="ECO:0007669"/>
    <property type="project" value="UniProtKB-KW"/>
</dbReference>
<dbReference type="GO" id="GO:0051321">
    <property type="term" value="P:meiotic cell cycle"/>
    <property type="evidence" value="ECO:0007669"/>
    <property type="project" value="UniProtKB-KW"/>
</dbReference>
<evidence type="ECO:0000256" key="3">
    <source>
        <dbReference type="ARBA" id="ARBA00022737"/>
    </source>
</evidence>
<evidence type="ECO:0000256" key="10">
    <source>
        <dbReference type="ARBA" id="ARBA00023158"/>
    </source>
</evidence>
<evidence type="ECO:0000259" key="14">
    <source>
        <dbReference type="PROSITE" id="PS50304"/>
    </source>
</evidence>
<dbReference type="InterPro" id="IPR011545">
    <property type="entry name" value="DEAD/DEAH_box_helicase_dom"/>
</dbReference>
<dbReference type="InterPro" id="IPR007052">
    <property type="entry name" value="CS_dom"/>
</dbReference>
<keyword evidence="2" id="KW-0217">Developmental protein</keyword>
<reference evidence="17" key="1">
    <citation type="journal article" date="2014" name="PLoS ONE">
        <title>Transcriptome-Based Identification of ABC Transporters in the Western Tarnished Plant Bug Lygus hesperus.</title>
        <authorList>
            <person name="Hull J.J."/>
            <person name="Chaney K."/>
            <person name="Geib S.M."/>
            <person name="Fabrick J.A."/>
            <person name="Brent C.S."/>
            <person name="Walsh D."/>
            <person name="Lavine L.C."/>
        </authorList>
    </citation>
    <scope>NUCLEOTIDE SEQUENCE</scope>
</reference>
<keyword evidence="8" id="KW-0067">ATP-binding</keyword>
<evidence type="ECO:0000313" key="18">
    <source>
        <dbReference type="EMBL" id="JAG25913.1"/>
    </source>
</evidence>
<dbReference type="SMART" id="SM00333">
    <property type="entry name" value="TUDOR"/>
    <property type="match status" value="2"/>
</dbReference>
<feature type="region of interest" description="Disordered" evidence="13">
    <location>
        <begin position="168"/>
        <end position="190"/>
    </location>
</feature>
<dbReference type="InterPro" id="IPR027417">
    <property type="entry name" value="P-loop_NTPase"/>
</dbReference>
<keyword evidence="11" id="KW-0469">Meiosis</keyword>
<dbReference type="GO" id="GO:0042078">
    <property type="term" value="P:germ-line stem cell division"/>
    <property type="evidence" value="ECO:0007669"/>
    <property type="project" value="TreeGrafter"/>
</dbReference>
<evidence type="ECO:0000256" key="6">
    <source>
        <dbReference type="ARBA" id="ARBA00022801"/>
    </source>
</evidence>
<dbReference type="Pfam" id="PF00270">
    <property type="entry name" value="DEAD"/>
    <property type="match status" value="1"/>
</dbReference>
<keyword evidence="9" id="KW-0744">Spermatogenesis</keyword>
<gene>
    <name evidence="17" type="primary">TDRD12_2</name>
    <name evidence="18" type="synonym">TDRD12_4</name>
    <name evidence="18" type="ORF">CM83_94177</name>
    <name evidence="17" type="ORF">CM83_94180</name>
</gene>
<keyword evidence="10" id="KW-0943">RNA-mediated gene silencing</keyword>
<keyword evidence="7" id="KW-0347">Helicase</keyword>
<proteinExistence type="predicted"/>
<dbReference type="SUPFAM" id="SSF52540">
    <property type="entry name" value="P-loop containing nucleoside triphosphate hydrolases"/>
    <property type="match status" value="2"/>
</dbReference>
<evidence type="ECO:0000256" key="4">
    <source>
        <dbReference type="ARBA" id="ARBA00022741"/>
    </source>
</evidence>
<sequence length="1532" mass="171967">SSPNNKSSLAEKFSDCVGRVNSHGGGTNISLKPTTNCHEQFTKEITNGSDFPRPTLSIIGRGKFLEERFNLHKVPQVSSPGESIKAPDGADDAALKEIMTDESIISAKVGLQSSSPVKGFGRGTIFKKPVLLQKLLGSTTLPSQRSIGMTNKLTDDGPVVAVKSTMQRNEVEKAKPNSNQSSVKVTSLSVSTRQDKLEEALKKMTIQANSDDADDGSSGTESGDLPQPQTKPLLTEFVDESEKQEPTSASDDEKESNTSHLPHNLGHLFLDREDRALKISSGILHGATGILPAKYLSNLHINDHILTNARYHKVDFLTRPQYYGIPAVLKMKNVVFVGPNKSKKSSAFVIPLLSLLMDETYYSPLRRGNGPRCVFVAPTSDRVKTLGRLCSTFCGARLITITTYGGGLELERKNELTSGCDILITTPRCWLRLLKYPVVTNLSRLCHLVLDRFDVLSDLFSPELKTISLKMVELTNIRAKSEALSSLSVQTILSSEQWSSAVEQVVTKLLNKPVVVITSYLEAMLYARIRPKVTLVESGARLSKLMDLVDAHSSEKVVVVCVTPEEVTEVRKACSAKYISIVAHENMARSLITEVNPQWNNSKLPPLLICSDAVIYDLGITDAQVLIHFTLPDTKTKFGERFVVLRDHLPDRLLNPKVAPPNCVVHIMFDEACEAPFPCIVDFLRRVSVKIPDNAYEVVKDIERKKEEGKTTAPFCENILQMGSCYKVSSCRSRHVALAAQDTPKNHLMSYDLIKVQIIHVHSAVKYSARILAHNPNVNGSGGWTKCKSEFTTLTLELGSFYASPANRRQHGRPKEGDLVAYQEHLDHPFSRARVLNIVKRNKHQEPTEVRIFLVDEGIEKHCETHSLIELPDHLKKYPDQAVYIYLANLKPVDLDTTWSYAAKKLMDKEIHRSEIDDKADQDVVGKILFTIGRNCVVENLRWCQHTRYNQCFFTRDLRQLLLNSGCGIDNPEYSSNLFDICSSANMMCGLYHSSEEKTLTSDEKMASETEHKEPPRWAHLPRDEGFVKVNTVVDESPSLFYVKMPSVHRQLEELESDLTTHMNNYKEIMKNPQVGDVCAVECPQDSEGEPKWNRGLIYEISGEEASIFFVDYGDRKTMGLANLYSIPWKYVIKLPFQAIECKLAGVFPSDDEKHWSEAANIEFHNMVSKNYYWGEFYVKVVDLDFKGTRTGGKCYHVILLDVDGDSPVVINHVLVKKGYGYQFSLEVDETELIEVYKHVKECESRADADDEDEDVEHAGESKLLDFNFDEADKEEMLDLIRMIDPEGAAYIDRAMPPKPPLKAITAGSAQADDTQGEVAPSENFQSDDNQLTGCHKEPPDLEECGKHVSPPFTSLLDSSDEPLLVRCAPLKTPLIYWRQDTSTITIKYMIPCLQKYKLDVSPFSVSFRAIVENESGNDEYWNRINFFGPVLETSMSEALSVTCLRLKVFKRIQGYLWPRLLHNDSKNHRIKVDPEDDTLHPEEWLDDGTQRIGASVEPGPLLESSDDDDEDGDELFFEHEDDEADPFNPLT</sequence>
<dbReference type="CDD" id="cd20435">
    <property type="entry name" value="Tudor_TDRD12_rpt2"/>
    <property type="match status" value="1"/>
</dbReference>
<reference evidence="17" key="2">
    <citation type="submission" date="2014-07" db="EMBL/GenBank/DDBJ databases">
        <authorList>
            <person name="Hull J."/>
        </authorList>
    </citation>
    <scope>NUCLEOTIDE SEQUENCE</scope>
</reference>
<dbReference type="GO" id="GO:0031047">
    <property type="term" value="P:regulatory ncRNA-mediated gene silencing"/>
    <property type="evidence" value="ECO:0007669"/>
    <property type="project" value="UniProtKB-KW"/>
</dbReference>
<dbReference type="PROSITE" id="PS51192">
    <property type="entry name" value="HELICASE_ATP_BIND_1"/>
    <property type="match status" value="1"/>
</dbReference>
<dbReference type="GO" id="GO:0007283">
    <property type="term" value="P:spermatogenesis"/>
    <property type="evidence" value="ECO:0007669"/>
    <property type="project" value="UniProtKB-KW"/>
</dbReference>
<organism evidence="17">
    <name type="scientific">Lygus hesperus</name>
    <name type="common">Western plant bug</name>
    <dbReference type="NCBI Taxonomy" id="30085"/>
    <lineage>
        <taxon>Eukaryota</taxon>
        <taxon>Metazoa</taxon>
        <taxon>Ecdysozoa</taxon>
        <taxon>Arthropoda</taxon>
        <taxon>Hexapoda</taxon>
        <taxon>Insecta</taxon>
        <taxon>Pterygota</taxon>
        <taxon>Neoptera</taxon>
        <taxon>Paraneoptera</taxon>
        <taxon>Hemiptera</taxon>
        <taxon>Heteroptera</taxon>
        <taxon>Panheteroptera</taxon>
        <taxon>Cimicomorpha</taxon>
        <taxon>Miridae</taxon>
        <taxon>Mirini</taxon>
        <taxon>Lygus</taxon>
    </lineage>
</organism>
<dbReference type="InterPro" id="IPR002999">
    <property type="entry name" value="Tudor"/>
</dbReference>
<dbReference type="Gene3D" id="2.30.30.140">
    <property type="match status" value="2"/>
</dbReference>
<feature type="domain" description="Tudor" evidence="14">
    <location>
        <begin position="1072"/>
        <end position="1134"/>
    </location>
</feature>
<evidence type="ECO:0000259" key="15">
    <source>
        <dbReference type="PROSITE" id="PS51192"/>
    </source>
</evidence>
<evidence type="ECO:0000256" key="8">
    <source>
        <dbReference type="ARBA" id="ARBA00022840"/>
    </source>
</evidence>
<dbReference type="InterPro" id="IPR014001">
    <property type="entry name" value="Helicase_ATP-bd"/>
</dbReference>
<feature type="domain" description="Helicase ATP-binding" evidence="15">
    <location>
        <begin position="325"/>
        <end position="516"/>
    </location>
</feature>
<feature type="compositionally biased region" description="Acidic residues" evidence="13">
    <location>
        <begin position="1505"/>
        <end position="1526"/>
    </location>
</feature>
<dbReference type="Gene3D" id="2.40.50.90">
    <property type="match status" value="1"/>
</dbReference>
<feature type="non-terminal residue" evidence="17">
    <location>
        <position position="1"/>
    </location>
</feature>
<dbReference type="GO" id="GO:0003724">
    <property type="term" value="F:RNA helicase activity"/>
    <property type="evidence" value="ECO:0007669"/>
    <property type="project" value="UniProtKB-EC"/>
</dbReference>
<evidence type="ECO:0000256" key="2">
    <source>
        <dbReference type="ARBA" id="ARBA00022473"/>
    </source>
</evidence>
<feature type="domain" description="CS" evidence="16">
    <location>
        <begin position="1371"/>
        <end position="1462"/>
    </location>
</feature>
<keyword evidence="6" id="KW-0378">Hydrolase</keyword>
<dbReference type="GO" id="GO:0005737">
    <property type="term" value="C:cytoplasm"/>
    <property type="evidence" value="ECO:0007669"/>
    <property type="project" value="UniProtKB-ARBA"/>
</dbReference>
<feature type="compositionally biased region" description="Low complexity" evidence="13">
    <location>
        <begin position="181"/>
        <end position="190"/>
    </location>
</feature>
<dbReference type="PANTHER" id="PTHR22655">
    <property type="entry name" value="ATP-DEPENDENT RNA HELICASE TDRD12-RELATED"/>
    <property type="match status" value="1"/>
</dbReference>
<evidence type="ECO:0000313" key="17">
    <source>
        <dbReference type="EMBL" id="JAG25907.1"/>
    </source>
</evidence>
<dbReference type="InterPro" id="IPR035437">
    <property type="entry name" value="SNase_OB-fold_sf"/>
</dbReference>
<dbReference type="SUPFAM" id="SSF49764">
    <property type="entry name" value="HSP20-like chaperones"/>
    <property type="match status" value="1"/>
</dbReference>
<dbReference type="EC" id="3.6.4.13" evidence="1"/>
<feature type="compositionally biased region" description="Basic and acidic residues" evidence="13">
    <location>
        <begin position="1473"/>
        <end position="1484"/>
    </location>
</feature>
<dbReference type="PROSITE" id="PS51203">
    <property type="entry name" value="CS"/>
    <property type="match status" value="1"/>
</dbReference>
<dbReference type="SMART" id="SM00487">
    <property type="entry name" value="DEXDc"/>
    <property type="match status" value="1"/>
</dbReference>
<dbReference type="Gene3D" id="2.60.40.790">
    <property type="match status" value="1"/>
</dbReference>
<evidence type="ECO:0000256" key="1">
    <source>
        <dbReference type="ARBA" id="ARBA00012552"/>
    </source>
</evidence>
<feature type="region of interest" description="Disordered" evidence="13">
    <location>
        <begin position="206"/>
        <end position="264"/>
    </location>
</feature>
<feature type="region of interest" description="Disordered" evidence="13">
    <location>
        <begin position="1473"/>
        <end position="1532"/>
    </location>
</feature>
<dbReference type="InterPro" id="IPR008978">
    <property type="entry name" value="HSP20-like_chaperone"/>
</dbReference>
<keyword evidence="4" id="KW-0547">Nucleotide-binding</keyword>
<evidence type="ECO:0000256" key="13">
    <source>
        <dbReference type="SAM" id="MobiDB-lite"/>
    </source>
</evidence>
<keyword evidence="3" id="KW-0677">Repeat</keyword>
<dbReference type="PROSITE" id="PS50304">
    <property type="entry name" value="TUDOR"/>
    <property type="match status" value="1"/>
</dbReference>
<name>A0A0A9XYM1_LYGHE</name>
<dbReference type="GO" id="GO:0005524">
    <property type="term" value="F:ATP binding"/>
    <property type="evidence" value="ECO:0007669"/>
    <property type="project" value="UniProtKB-KW"/>
</dbReference>
<dbReference type="PANTHER" id="PTHR22655:SF2">
    <property type="entry name" value="ATP-DEPENDENT RNA HELICASE TDRD12-RELATED"/>
    <property type="match status" value="1"/>
</dbReference>
<evidence type="ECO:0000256" key="5">
    <source>
        <dbReference type="ARBA" id="ARBA00022782"/>
    </source>
</evidence>
<dbReference type="Gene3D" id="3.40.50.300">
    <property type="entry name" value="P-loop containing nucleotide triphosphate hydrolases"/>
    <property type="match status" value="2"/>
</dbReference>
<evidence type="ECO:0000259" key="16">
    <source>
        <dbReference type="PROSITE" id="PS51203"/>
    </source>
</evidence>
<dbReference type="SUPFAM" id="SSF63748">
    <property type="entry name" value="Tudor/PWWP/MBT"/>
    <property type="match status" value="2"/>
</dbReference>
<dbReference type="GO" id="GO:0003676">
    <property type="term" value="F:nucleic acid binding"/>
    <property type="evidence" value="ECO:0007669"/>
    <property type="project" value="InterPro"/>
</dbReference>
<evidence type="ECO:0000256" key="12">
    <source>
        <dbReference type="ARBA" id="ARBA00047984"/>
    </source>
</evidence>
<evidence type="ECO:0000256" key="9">
    <source>
        <dbReference type="ARBA" id="ARBA00022871"/>
    </source>
</evidence>
<comment type="catalytic activity">
    <reaction evidence="12">
        <text>ATP + H2O = ADP + phosphate + H(+)</text>
        <dbReference type="Rhea" id="RHEA:13065"/>
        <dbReference type="ChEBI" id="CHEBI:15377"/>
        <dbReference type="ChEBI" id="CHEBI:15378"/>
        <dbReference type="ChEBI" id="CHEBI:30616"/>
        <dbReference type="ChEBI" id="CHEBI:43474"/>
        <dbReference type="ChEBI" id="CHEBI:456216"/>
        <dbReference type="EC" id="3.6.4.13"/>
    </reaction>
</comment>
<keyword evidence="5" id="KW-0221">Differentiation</keyword>
<protein>
    <recommendedName>
        <fullName evidence="1">RNA helicase</fullName>
        <ecNumber evidence="1">3.6.4.13</ecNumber>
    </recommendedName>
</protein>